<feature type="non-terminal residue" evidence="1">
    <location>
        <position position="77"/>
    </location>
</feature>
<protein>
    <submittedName>
        <fullName evidence="1">Uncharacterized protein</fullName>
    </submittedName>
</protein>
<comment type="caution">
    <text evidence="1">The sequence shown here is derived from an EMBL/GenBank/DDBJ whole genome shotgun (WGS) entry which is preliminary data.</text>
</comment>
<dbReference type="Proteomes" id="UP001321473">
    <property type="component" value="Unassembled WGS sequence"/>
</dbReference>
<dbReference type="AlphaFoldDB" id="A0AAQ4D962"/>
<sequence>MMTQAFDAFPLVIAMFDEDLDGDLDCVKSVRTDYDKEAKKATYVWVLKGKNGQAGTNITFHLKPGATPEKADYLLDD</sequence>
<keyword evidence="2" id="KW-1185">Reference proteome</keyword>
<gene>
    <name evidence="1" type="ORF">V5799_003366</name>
</gene>
<dbReference type="EMBL" id="JARKHS020033519">
    <property type="protein sequence ID" value="KAK8759002.1"/>
    <property type="molecule type" value="Genomic_DNA"/>
</dbReference>
<proteinExistence type="predicted"/>
<accession>A0AAQ4D962</accession>
<organism evidence="1 2">
    <name type="scientific">Amblyomma americanum</name>
    <name type="common">Lone star tick</name>
    <dbReference type="NCBI Taxonomy" id="6943"/>
    <lineage>
        <taxon>Eukaryota</taxon>
        <taxon>Metazoa</taxon>
        <taxon>Ecdysozoa</taxon>
        <taxon>Arthropoda</taxon>
        <taxon>Chelicerata</taxon>
        <taxon>Arachnida</taxon>
        <taxon>Acari</taxon>
        <taxon>Parasitiformes</taxon>
        <taxon>Ixodida</taxon>
        <taxon>Ixodoidea</taxon>
        <taxon>Ixodidae</taxon>
        <taxon>Amblyomminae</taxon>
        <taxon>Amblyomma</taxon>
    </lineage>
</organism>
<name>A0AAQ4D962_AMBAM</name>
<evidence type="ECO:0000313" key="2">
    <source>
        <dbReference type="Proteomes" id="UP001321473"/>
    </source>
</evidence>
<evidence type="ECO:0000313" key="1">
    <source>
        <dbReference type="EMBL" id="KAK8759002.1"/>
    </source>
</evidence>
<reference evidence="1 2" key="1">
    <citation type="journal article" date="2023" name="Arcadia Sci">
        <title>De novo assembly of a long-read Amblyomma americanum tick genome.</title>
        <authorList>
            <person name="Chou S."/>
            <person name="Poskanzer K.E."/>
            <person name="Rollins M."/>
            <person name="Thuy-Boun P.S."/>
        </authorList>
    </citation>
    <scope>NUCLEOTIDE SEQUENCE [LARGE SCALE GENOMIC DNA]</scope>
    <source>
        <strain evidence="1">F_SG_1</strain>
        <tissue evidence="1">Salivary glands</tissue>
    </source>
</reference>